<comment type="caution">
    <text evidence="4">The sequence shown here is derived from an EMBL/GenBank/DDBJ whole genome shotgun (WGS) entry which is preliminary data.</text>
</comment>
<sequence length="303" mass="34163">MFFRTEKKWGDWIRASARDFNALLDFLSPRAHSSVPFTSRLLNTSRKPDSTMLNRNPVFIKRESGRVSGALMLSPESIFSPVFGENCDIRDLDAMAASSSFFKKKYITLMGSTEDVKRFESVIYNRSSMSVDYHLLSAASKDILSISHDYVQNKEASSMGIQIRLASTGDLNLLMPLRRAYEIEEVILSPENFNEISCRRRFSMTIKEHAVFFADSGGRPLATSCINAEGIGFMQIGGVFTLPELRSKGISATLMQRIAEHASALNKDLTLFVKKDNPAALKLYKNCGFKKRGDYRITYLESR</sequence>
<organism evidence="4 5">
    <name type="scientific">Candidatus Thalassospirochaeta sargassi</name>
    <dbReference type="NCBI Taxonomy" id="3119039"/>
    <lineage>
        <taxon>Bacteria</taxon>
        <taxon>Pseudomonadati</taxon>
        <taxon>Spirochaetota</taxon>
        <taxon>Spirochaetia</taxon>
        <taxon>Spirochaetales</taxon>
        <taxon>Spirochaetaceae</taxon>
        <taxon>Candidatus Thalassospirochaeta</taxon>
    </lineage>
</organism>
<evidence type="ECO:0000256" key="2">
    <source>
        <dbReference type="ARBA" id="ARBA00023315"/>
    </source>
</evidence>
<dbReference type="PANTHER" id="PTHR43877:SF2">
    <property type="entry name" value="AMINOALKYLPHOSPHONATE N-ACETYLTRANSFERASE-RELATED"/>
    <property type="match status" value="1"/>
</dbReference>
<dbReference type="EC" id="2.3.1.-" evidence="4"/>
<dbReference type="Gene3D" id="3.40.630.30">
    <property type="match status" value="1"/>
</dbReference>
<evidence type="ECO:0000259" key="3">
    <source>
        <dbReference type="PROSITE" id="PS51186"/>
    </source>
</evidence>
<name>A0AAJ1IID5_9SPIO</name>
<dbReference type="GO" id="GO:0016747">
    <property type="term" value="F:acyltransferase activity, transferring groups other than amino-acyl groups"/>
    <property type="evidence" value="ECO:0007669"/>
    <property type="project" value="InterPro"/>
</dbReference>
<keyword evidence="2 4" id="KW-0012">Acyltransferase</keyword>
<protein>
    <submittedName>
        <fullName evidence="4">GNAT family N-acetyltransferase</fullName>
        <ecNumber evidence="4">2.3.1.-</ecNumber>
    </submittedName>
</protein>
<dbReference type="PROSITE" id="PS51186">
    <property type="entry name" value="GNAT"/>
    <property type="match status" value="1"/>
</dbReference>
<evidence type="ECO:0000313" key="5">
    <source>
        <dbReference type="Proteomes" id="UP001221217"/>
    </source>
</evidence>
<proteinExistence type="predicted"/>
<dbReference type="InterPro" id="IPR000182">
    <property type="entry name" value="GNAT_dom"/>
</dbReference>
<accession>A0AAJ1IID5</accession>
<evidence type="ECO:0000256" key="1">
    <source>
        <dbReference type="ARBA" id="ARBA00022679"/>
    </source>
</evidence>
<dbReference type="EMBL" id="JAQQAL010000051">
    <property type="protein sequence ID" value="MDC7228609.1"/>
    <property type="molecule type" value="Genomic_DNA"/>
</dbReference>
<dbReference type="PANTHER" id="PTHR43877">
    <property type="entry name" value="AMINOALKYLPHOSPHONATE N-ACETYLTRANSFERASE-RELATED-RELATED"/>
    <property type="match status" value="1"/>
</dbReference>
<dbReference type="Pfam" id="PF00583">
    <property type="entry name" value="Acetyltransf_1"/>
    <property type="match status" value="1"/>
</dbReference>
<reference evidence="4 5" key="1">
    <citation type="submission" date="2022-12" db="EMBL/GenBank/DDBJ databases">
        <title>Metagenome assembled genome from gulf of manar.</title>
        <authorList>
            <person name="Kohli P."/>
            <person name="Pk S."/>
            <person name="Venkata Ramana C."/>
            <person name="Sasikala C."/>
        </authorList>
    </citation>
    <scope>NUCLEOTIDE SEQUENCE [LARGE SCALE GENOMIC DNA]</scope>
    <source>
        <strain evidence="4">JB008</strain>
    </source>
</reference>
<dbReference type="InterPro" id="IPR016181">
    <property type="entry name" value="Acyl_CoA_acyltransferase"/>
</dbReference>
<dbReference type="CDD" id="cd04301">
    <property type="entry name" value="NAT_SF"/>
    <property type="match status" value="1"/>
</dbReference>
<gene>
    <name evidence="4" type="ORF">PQJ61_17740</name>
</gene>
<feature type="domain" description="N-acetyltransferase" evidence="3">
    <location>
        <begin position="161"/>
        <end position="303"/>
    </location>
</feature>
<dbReference type="SUPFAM" id="SSF55729">
    <property type="entry name" value="Acyl-CoA N-acyltransferases (Nat)"/>
    <property type="match status" value="1"/>
</dbReference>
<dbReference type="InterPro" id="IPR050832">
    <property type="entry name" value="Bact_Acetyltransf"/>
</dbReference>
<evidence type="ECO:0000313" key="4">
    <source>
        <dbReference type="EMBL" id="MDC7228609.1"/>
    </source>
</evidence>
<dbReference type="Proteomes" id="UP001221217">
    <property type="component" value="Unassembled WGS sequence"/>
</dbReference>
<keyword evidence="1 4" id="KW-0808">Transferase</keyword>
<dbReference type="AlphaFoldDB" id="A0AAJ1IID5"/>